<accession>A0AA46TER2</accession>
<evidence type="ECO:0000313" key="2">
    <source>
        <dbReference type="EMBL" id="UYM03800.1"/>
    </source>
</evidence>
<dbReference type="KEGG" id="sgrg:L0C25_14755"/>
<keyword evidence="3" id="KW-1185">Reference proteome</keyword>
<evidence type="ECO:0000313" key="3">
    <source>
        <dbReference type="Proteomes" id="UP001164390"/>
    </source>
</evidence>
<evidence type="ECO:0000256" key="1">
    <source>
        <dbReference type="SAM" id="SignalP"/>
    </source>
</evidence>
<protein>
    <submittedName>
        <fullName evidence="2">Uncharacterized protein</fullName>
    </submittedName>
</protein>
<reference evidence="2" key="1">
    <citation type="submission" date="2022-01" db="EMBL/GenBank/DDBJ databases">
        <title>Nocardioidaceae gen. sp. A5X3R13.</title>
        <authorList>
            <person name="Lopez Marin M.A."/>
            <person name="Uhlik O."/>
        </authorList>
    </citation>
    <scope>NUCLEOTIDE SEQUENCE</scope>
    <source>
        <strain evidence="2">A5X3R13</strain>
    </source>
</reference>
<dbReference type="AlphaFoldDB" id="A0AA46TER2"/>
<feature type="signal peptide" evidence="1">
    <location>
        <begin position="1"/>
        <end position="26"/>
    </location>
</feature>
<dbReference type="EMBL" id="CP094970">
    <property type="protein sequence ID" value="UYM03800.1"/>
    <property type="molecule type" value="Genomic_DNA"/>
</dbReference>
<keyword evidence="1" id="KW-0732">Signal</keyword>
<dbReference type="RefSeq" id="WP_271632442.1">
    <property type="nucleotide sequence ID" value="NZ_CP094970.1"/>
</dbReference>
<dbReference type="Proteomes" id="UP001164390">
    <property type="component" value="Chromosome"/>
</dbReference>
<feature type="chain" id="PRO_5041434521" evidence="1">
    <location>
        <begin position="27"/>
        <end position="187"/>
    </location>
</feature>
<proteinExistence type="predicted"/>
<name>A0AA46TER2_9ACTN</name>
<sequence length="187" mass="20470">MSVTRIALVGIAAIALAGSVAAPADADVAVVKDKRGDVSGQVDIRSVRVDNTGKWIDIRSHHRNLTYGPHAPGLGASLFIDTNGKRKGPEFIIGGPVGSDGDYHLSKLRGWNHFGRSLGCKMTYRVNYKRDVVRFAAKRPCLARAYDRPVNAIRVSVRISQENRHGPGTLTDWAPRFHRFHPPVGRA</sequence>
<gene>
    <name evidence="2" type="ORF">L0C25_14755</name>
</gene>
<organism evidence="2 3">
    <name type="scientific">Solicola gregarius</name>
    <dbReference type="NCBI Taxonomy" id="2908642"/>
    <lineage>
        <taxon>Bacteria</taxon>
        <taxon>Bacillati</taxon>
        <taxon>Actinomycetota</taxon>
        <taxon>Actinomycetes</taxon>
        <taxon>Propionibacteriales</taxon>
        <taxon>Nocardioidaceae</taxon>
        <taxon>Solicola</taxon>
    </lineage>
</organism>